<dbReference type="GO" id="GO:0071555">
    <property type="term" value="P:cell wall organization"/>
    <property type="evidence" value="ECO:0007669"/>
    <property type="project" value="TreeGrafter"/>
</dbReference>
<evidence type="ECO:0000259" key="3">
    <source>
        <dbReference type="Pfam" id="PF21922"/>
    </source>
</evidence>
<dbReference type="EMBL" id="BMPI01000033">
    <property type="protein sequence ID" value="GGM50844.1"/>
    <property type="molecule type" value="Genomic_DNA"/>
</dbReference>
<evidence type="ECO:0000256" key="1">
    <source>
        <dbReference type="SAM" id="MobiDB-lite"/>
    </source>
</evidence>
<dbReference type="InterPro" id="IPR054120">
    <property type="entry name" value="PBPA_dimer"/>
</dbReference>
<evidence type="ECO:0000259" key="2">
    <source>
        <dbReference type="Pfam" id="PF00905"/>
    </source>
</evidence>
<dbReference type="GO" id="GO:0008658">
    <property type="term" value="F:penicillin binding"/>
    <property type="evidence" value="ECO:0007669"/>
    <property type="project" value="InterPro"/>
</dbReference>
<feature type="region of interest" description="Disordered" evidence="1">
    <location>
        <begin position="424"/>
        <end position="450"/>
    </location>
</feature>
<dbReference type="GO" id="GO:0005886">
    <property type="term" value="C:plasma membrane"/>
    <property type="evidence" value="ECO:0007669"/>
    <property type="project" value="TreeGrafter"/>
</dbReference>
<organism evidence="4 5">
    <name type="scientific">Dactylosporangium sucinum</name>
    <dbReference type="NCBI Taxonomy" id="1424081"/>
    <lineage>
        <taxon>Bacteria</taxon>
        <taxon>Bacillati</taxon>
        <taxon>Actinomycetota</taxon>
        <taxon>Actinomycetes</taxon>
        <taxon>Micromonosporales</taxon>
        <taxon>Micromonosporaceae</taxon>
        <taxon>Dactylosporangium</taxon>
    </lineage>
</organism>
<dbReference type="GO" id="GO:0071972">
    <property type="term" value="F:peptidoglycan L,D-transpeptidase activity"/>
    <property type="evidence" value="ECO:0007669"/>
    <property type="project" value="TreeGrafter"/>
</dbReference>
<dbReference type="Proteomes" id="UP000642070">
    <property type="component" value="Unassembled WGS sequence"/>
</dbReference>
<dbReference type="PANTHER" id="PTHR30627:SF24">
    <property type="entry name" value="PENICILLIN-BINDING PROTEIN 4B"/>
    <property type="match status" value="1"/>
</dbReference>
<sequence>MNAPLRRVGVVVLVLFAMLFVNLNYRQVVKADDYRENARNGRVQASEYERARGKIVNAQGIAVADAQETGDSLKFLRTYPLKDQYAHVLGFKPVNLAATSLEKLNNDFLVGTSDKQAADRIAGLFTGKKPAGGNVLLTVSKSAQETAYTQLGNNKLKVKSGAVVALDPTTGAVLAEVSLPSYDPNLLSTHDTNAALANYKKLDADPADPLLNRAVANIYPPGSTFKVITSAAALTADSSLAPDTVVPGGEFYQPPQTSSFRIKNAHEGICPDSITLKQALTVSCNTVFARMGVERIGADKLKRMASDFGFESEPRYIEDQDRNYCGIVASHTGPMTANGVVDPPAVAQSSIGQREVKMSPLQGAMIAATVANGGREMRPYVVDRLQNADLSNADRTEPKEMGRPISGDVAAKLQEMMFSVVTSRDGTGRSANVSGLQVGGKTGTAEDGEDAQDHGWFIGFALKDGKPIISVAVFLENAGKGGSGEAARIAGQVMKAYADEKGIK</sequence>
<feature type="domain" description="Penicillin-binding protein transpeptidase" evidence="2">
    <location>
        <begin position="161"/>
        <end position="495"/>
    </location>
</feature>
<comment type="caution">
    <text evidence="4">The sequence shown here is derived from an EMBL/GenBank/DDBJ whole genome shotgun (WGS) entry which is preliminary data.</text>
</comment>
<feature type="domain" description="Penicillin binding protein A dimerisation" evidence="3">
    <location>
        <begin position="52"/>
        <end position="135"/>
    </location>
</feature>
<proteinExistence type="predicted"/>
<accession>A0A917U1H6</accession>
<evidence type="ECO:0000313" key="5">
    <source>
        <dbReference type="Proteomes" id="UP000642070"/>
    </source>
</evidence>
<dbReference type="InterPro" id="IPR050515">
    <property type="entry name" value="Beta-lactam/transpept"/>
</dbReference>
<name>A0A917U1H6_9ACTN</name>
<reference evidence="4" key="2">
    <citation type="submission" date="2020-09" db="EMBL/GenBank/DDBJ databases">
        <authorList>
            <person name="Sun Q."/>
            <person name="Ohkuma M."/>
        </authorList>
    </citation>
    <scope>NUCLEOTIDE SEQUENCE</scope>
    <source>
        <strain evidence="4">JCM 19831</strain>
    </source>
</reference>
<dbReference type="SUPFAM" id="SSF56601">
    <property type="entry name" value="beta-lactamase/transpeptidase-like"/>
    <property type="match status" value="1"/>
</dbReference>
<dbReference type="Pfam" id="PF21922">
    <property type="entry name" value="PBP_dimer_2"/>
    <property type="match status" value="1"/>
</dbReference>
<protein>
    <submittedName>
        <fullName evidence="4">Cell division protein FtsI</fullName>
    </submittedName>
</protein>
<keyword evidence="4" id="KW-0132">Cell division</keyword>
<evidence type="ECO:0000313" key="4">
    <source>
        <dbReference type="EMBL" id="GGM50844.1"/>
    </source>
</evidence>
<dbReference type="Pfam" id="PF00905">
    <property type="entry name" value="Transpeptidase"/>
    <property type="match status" value="1"/>
</dbReference>
<dbReference type="RefSeq" id="WP_190253389.1">
    <property type="nucleotide sequence ID" value="NZ_BMPI01000033.1"/>
</dbReference>
<keyword evidence="5" id="KW-1185">Reference proteome</keyword>
<feature type="compositionally biased region" description="Polar residues" evidence="1">
    <location>
        <begin position="424"/>
        <end position="435"/>
    </location>
</feature>
<dbReference type="InterPro" id="IPR001460">
    <property type="entry name" value="PCN-bd_Tpept"/>
</dbReference>
<dbReference type="Gene3D" id="3.40.710.10">
    <property type="entry name" value="DD-peptidase/beta-lactamase superfamily"/>
    <property type="match status" value="1"/>
</dbReference>
<dbReference type="Gene3D" id="3.90.1310.10">
    <property type="entry name" value="Penicillin-binding protein 2a (Domain 2)"/>
    <property type="match status" value="1"/>
</dbReference>
<dbReference type="GO" id="GO:0051301">
    <property type="term" value="P:cell division"/>
    <property type="evidence" value="ECO:0007669"/>
    <property type="project" value="UniProtKB-KW"/>
</dbReference>
<dbReference type="PANTHER" id="PTHR30627">
    <property type="entry name" value="PEPTIDOGLYCAN D,D-TRANSPEPTIDASE"/>
    <property type="match status" value="1"/>
</dbReference>
<dbReference type="InterPro" id="IPR012338">
    <property type="entry name" value="Beta-lactam/transpept-like"/>
</dbReference>
<gene>
    <name evidence="4" type="ORF">GCM10007977_060740</name>
</gene>
<reference evidence="4" key="1">
    <citation type="journal article" date="2014" name="Int. J. Syst. Evol. Microbiol.">
        <title>Complete genome sequence of Corynebacterium casei LMG S-19264T (=DSM 44701T), isolated from a smear-ripened cheese.</title>
        <authorList>
            <consortium name="US DOE Joint Genome Institute (JGI-PGF)"/>
            <person name="Walter F."/>
            <person name="Albersmeier A."/>
            <person name="Kalinowski J."/>
            <person name="Ruckert C."/>
        </authorList>
    </citation>
    <scope>NUCLEOTIDE SEQUENCE</scope>
    <source>
        <strain evidence="4">JCM 19831</strain>
    </source>
</reference>
<dbReference type="AlphaFoldDB" id="A0A917U1H6"/>
<keyword evidence="4" id="KW-0131">Cell cycle</keyword>